<feature type="transmembrane region" description="Helical" evidence="1">
    <location>
        <begin position="151"/>
        <end position="169"/>
    </location>
</feature>
<organism evidence="2 3">
    <name type="scientific">Flaviramulus aquimarinus</name>
    <dbReference type="NCBI Taxonomy" id="1170456"/>
    <lineage>
        <taxon>Bacteria</taxon>
        <taxon>Pseudomonadati</taxon>
        <taxon>Bacteroidota</taxon>
        <taxon>Flavobacteriia</taxon>
        <taxon>Flavobacteriales</taxon>
        <taxon>Flavobacteriaceae</taxon>
        <taxon>Flaviramulus</taxon>
    </lineage>
</organism>
<feature type="transmembrane region" description="Helical" evidence="1">
    <location>
        <begin position="57"/>
        <end position="84"/>
    </location>
</feature>
<gene>
    <name evidence="2" type="ORF">GCM10023311_18630</name>
</gene>
<keyword evidence="1" id="KW-0472">Membrane</keyword>
<comment type="caution">
    <text evidence="2">The sequence shown here is derived from an EMBL/GenBank/DDBJ whole genome shotgun (WGS) entry which is preliminary data.</text>
</comment>
<evidence type="ECO:0008006" key="4">
    <source>
        <dbReference type="Google" id="ProtNLM"/>
    </source>
</evidence>
<reference evidence="3" key="1">
    <citation type="journal article" date="2019" name="Int. J. Syst. Evol. Microbiol.">
        <title>The Global Catalogue of Microorganisms (GCM) 10K type strain sequencing project: providing services to taxonomists for standard genome sequencing and annotation.</title>
        <authorList>
            <consortium name="The Broad Institute Genomics Platform"/>
            <consortium name="The Broad Institute Genome Sequencing Center for Infectious Disease"/>
            <person name="Wu L."/>
            <person name="Ma J."/>
        </authorList>
    </citation>
    <scope>NUCLEOTIDE SEQUENCE [LARGE SCALE GENOMIC DNA]</scope>
    <source>
        <strain evidence="3">JCM 18274</strain>
    </source>
</reference>
<dbReference type="RefSeq" id="WP_345273874.1">
    <property type="nucleotide sequence ID" value="NZ_BAABJH010000002.1"/>
</dbReference>
<feature type="transmembrane region" description="Helical" evidence="1">
    <location>
        <begin position="18"/>
        <end position="37"/>
    </location>
</feature>
<feature type="transmembrane region" description="Helical" evidence="1">
    <location>
        <begin position="120"/>
        <end position="139"/>
    </location>
</feature>
<protein>
    <recommendedName>
        <fullName evidence="4">Oxidase</fullName>
    </recommendedName>
</protein>
<name>A0ABP9F5V8_9FLAO</name>
<sequence length="214" mass="24251">MIRNTINQIFSRKKIQNILVFAIVPSFLFYSITILGFHTNGFKIIEIIRDPAQLSGASSFIGFLSNIGSWLWIASASICFFSITKMSSLLEKNQKELLTLTGIFSLFLAVDDFFMLHDRYINQNLCYLTYAILAVIILVKHYKLIIKIDGIAFLAAGSALALSILTDLIQSKIPFDYSHSQIIEEGFKFVGIATWLYFNINLASYNCNNAKAWF</sequence>
<feature type="transmembrane region" description="Helical" evidence="1">
    <location>
        <begin position="96"/>
        <end position="114"/>
    </location>
</feature>
<dbReference type="EMBL" id="BAABJH010000002">
    <property type="protein sequence ID" value="GAA4894224.1"/>
    <property type="molecule type" value="Genomic_DNA"/>
</dbReference>
<keyword evidence="1" id="KW-0812">Transmembrane</keyword>
<proteinExistence type="predicted"/>
<dbReference type="Proteomes" id="UP001500433">
    <property type="component" value="Unassembled WGS sequence"/>
</dbReference>
<evidence type="ECO:0000313" key="3">
    <source>
        <dbReference type="Proteomes" id="UP001500433"/>
    </source>
</evidence>
<accession>A0ABP9F5V8</accession>
<evidence type="ECO:0000313" key="2">
    <source>
        <dbReference type="EMBL" id="GAA4894224.1"/>
    </source>
</evidence>
<evidence type="ECO:0000256" key="1">
    <source>
        <dbReference type="SAM" id="Phobius"/>
    </source>
</evidence>
<keyword evidence="3" id="KW-1185">Reference proteome</keyword>
<keyword evidence="1" id="KW-1133">Transmembrane helix</keyword>